<dbReference type="GO" id="GO:0003824">
    <property type="term" value="F:catalytic activity"/>
    <property type="evidence" value="ECO:0007669"/>
    <property type="project" value="UniProtKB-ARBA"/>
</dbReference>
<sequence>MKWRAHPADVLPLWVAEMDVKLPPTVADALRRAIDDGDTGYPYGTEYAEAVREFACQRWQWHDLEVSRTAIVPDVMLGIVEVLR</sequence>
<feature type="non-terminal residue" evidence="3">
    <location>
        <position position="84"/>
    </location>
</feature>
<comment type="caution">
    <text evidence="3">The sequence shown here is derived from an EMBL/GenBank/DDBJ whole genome shotgun (WGS) entry which is preliminary data.</text>
</comment>
<dbReference type="PANTHER" id="PTHR43525">
    <property type="entry name" value="PROTEIN MALY"/>
    <property type="match status" value="1"/>
</dbReference>
<dbReference type="Gene3D" id="3.90.1150.10">
    <property type="entry name" value="Aspartate Aminotransferase, domain 1"/>
    <property type="match status" value="1"/>
</dbReference>
<dbReference type="InterPro" id="IPR015424">
    <property type="entry name" value="PyrdxlP-dep_Trfase"/>
</dbReference>
<dbReference type="Gene3D" id="3.40.640.10">
    <property type="entry name" value="Type I PLP-dependent aspartate aminotransferase-like (Major domain)"/>
    <property type="match status" value="1"/>
</dbReference>
<dbReference type="SUPFAM" id="SSF53383">
    <property type="entry name" value="PLP-dependent transferases"/>
    <property type="match status" value="1"/>
</dbReference>
<dbReference type="PANTHER" id="PTHR43525:SF2">
    <property type="entry name" value="CYSTATHIONINE BETA-LYASE-RELATED"/>
    <property type="match status" value="1"/>
</dbReference>
<protein>
    <submittedName>
        <fullName evidence="3">Cystathionine beta-lyase</fullName>
    </submittedName>
</protein>
<gene>
    <name evidence="3" type="ORF">A5N45_12180</name>
</gene>
<dbReference type="InterPro" id="IPR051798">
    <property type="entry name" value="Class-II_PLP-Dep_Aminotrans"/>
</dbReference>
<accession>A0AA44S5X6</accession>
<name>A0AA44S5X6_STREE</name>
<evidence type="ECO:0000313" key="4">
    <source>
        <dbReference type="Proteomes" id="UP000214939"/>
    </source>
</evidence>
<evidence type="ECO:0000256" key="2">
    <source>
        <dbReference type="ARBA" id="ARBA00022898"/>
    </source>
</evidence>
<dbReference type="InterPro" id="IPR015421">
    <property type="entry name" value="PyrdxlP-dep_Trfase_major"/>
</dbReference>
<organism evidence="3 4">
    <name type="scientific">Streptococcus pneumoniae</name>
    <dbReference type="NCBI Taxonomy" id="1313"/>
    <lineage>
        <taxon>Bacteria</taxon>
        <taxon>Bacillati</taxon>
        <taxon>Bacillota</taxon>
        <taxon>Bacilli</taxon>
        <taxon>Lactobacillales</taxon>
        <taxon>Streptococcaceae</taxon>
        <taxon>Streptococcus</taxon>
    </lineage>
</organism>
<reference evidence="3 4" key="1">
    <citation type="submission" date="2017-07" db="EMBL/GenBank/DDBJ databases">
        <title>Invasive disease caused simultaneously by more than one serotype of Streptococcus pneumoniae, South Africa.</title>
        <authorList>
            <person name="Ndlangisa K."/>
            <person name="Du Plessis M."/>
            <person name="Von Gottberg A."/>
        </authorList>
    </citation>
    <scope>NUCLEOTIDE SEQUENCE [LARGE SCALE GENOMIC DNA]</scope>
    <source>
        <strain evidence="3 4">8227-15B</strain>
    </source>
</reference>
<evidence type="ECO:0000313" key="3">
    <source>
        <dbReference type="EMBL" id="OYL22057.1"/>
    </source>
</evidence>
<keyword evidence="2" id="KW-0663">Pyridoxal phosphate</keyword>
<proteinExistence type="predicted"/>
<dbReference type="Proteomes" id="UP000214939">
    <property type="component" value="Unassembled WGS sequence"/>
</dbReference>
<comment type="cofactor">
    <cofactor evidence="1">
        <name>pyridoxal 5'-phosphate</name>
        <dbReference type="ChEBI" id="CHEBI:597326"/>
    </cofactor>
</comment>
<dbReference type="EMBL" id="NNBW01000358">
    <property type="protein sequence ID" value="OYL22057.1"/>
    <property type="molecule type" value="Genomic_DNA"/>
</dbReference>
<evidence type="ECO:0000256" key="1">
    <source>
        <dbReference type="ARBA" id="ARBA00001933"/>
    </source>
</evidence>
<dbReference type="AlphaFoldDB" id="A0AA44S5X6"/>
<dbReference type="InterPro" id="IPR015422">
    <property type="entry name" value="PyrdxlP-dep_Trfase_small"/>
</dbReference>